<keyword evidence="1" id="KW-0175">Coiled coil</keyword>
<reference evidence="3 4" key="1">
    <citation type="submission" date="2020-09" db="EMBL/GenBank/DDBJ databases">
        <title>Roseomonas.</title>
        <authorList>
            <person name="Zhu W."/>
        </authorList>
    </citation>
    <scope>NUCLEOTIDE SEQUENCE [LARGE SCALE GENOMIC DNA]</scope>
    <source>
        <strain evidence="3 4">573</strain>
    </source>
</reference>
<evidence type="ECO:0000313" key="3">
    <source>
        <dbReference type="EMBL" id="MBO1081344.1"/>
    </source>
</evidence>
<dbReference type="EMBL" id="JACTNG010000014">
    <property type="protein sequence ID" value="MBO1081344.1"/>
    <property type="molecule type" value="Genomic_DNA"/>
</dbReference>
<comment type="caution">
    <text evidence="3">The sequence shown here is derived from an EMBL/GenBank/DDBJ whole genome shotgun (WGS) entry which is preliminary data.</text>
</comment>
<evidence type="ECO:0000256" key="2">
    <source>
        <dbReference type="SAM" id="Phobius"/>
    </source>
</evidence>
<gene>
    <name evidence="3" type="ORF">IAI61_20120</name>
</gene>
<keyword evidence="2" id="KW-0472">Membrane</keyword>
<evidence type="ECO:0000313" key="4">
    <source>
        <dbReference type="Proteomes" id="UP001518989"/>
    </source>
</evidence>
<dbReference type="InterPro" id="IPR050445">
    <property type="entry name" value="Bact_polysacc_biosynth/exp"/>
</dbReference>
<dbReference type="PANTHER" id="PTHR32309:SF13">
    <property type="entry name" value="FERRIC ENTEROBACTIN TRANSPORT PROTEIN FEPE"/>
    <property type="match status" value="1"/>
</dbReference>
<proteinExistence type="predicted"/>
<accession>A0ABS3KV39</accession>
<keyword evidence="2" id="KW-0812">Transmembrane</keyword>
<feature type="coiled-coil region" evidence="1">
    <location>
        <begin position="173"/>
        <end position="200"/>
    </location>
</feature>
<dbReference type="Proteomes" id="UP001518989">
    <property type="component" value="Unassembled WGS sequence"/>
</dbReference>
<name>A0ABS3KV39_9PROT</name>
<dbReference type="PANTHER" id="PTHR32309">
    <property type="entry name" value="TYROSINE-PROTEIN KINASE"/>
    <property type="match status" value="1"/>
</dbReference>
<keyword evidence="2" id="KW-1133">Transmembrane helix</keyword>
<evidence type="ECO:0000256" key="1">
    <source>
        <dbReference type="SAM" id="Coils"/>
    </source>
</evidence>
<feature type="transmembrane region" description="Helical" evidence="2">
    <location>
        <begin position="332"/>
        <end position="354"/>
    </location>
</feature>
<sequence length="362" mass="40302">MLWKRRFFLLLVMLPTVLAGVYLYGIAAGQYVSEARFVIRGRQEARGGSALSEALGAATGFKQMPEEAITVRDYLQSHDAVEKLRERAGLIDIYRRPEADRLARLWGPDMPAEFLQIYYNHMNSVTVDATGGITTIQARAFRPEDARRMAEAQLAISEEFVNQLSSRARAASVESAQAELDRAEQRVVDAQLALTEWRQREQAVDPTGIAAIGQQGFAALENALNSTRTELQEKSSFMRADNPQIVTLRNRIAALEARIAAERTRLATGEAALPERLATFERLSLEREFATKQLASAAASLETARMDAQRQQLFLSRVVQPNLAEYPLYPKAALTLFSIFGVLAMTYGVGWLLIQGVREHAL</sequence>
<organism evidence="3 4">
    <name type="scientific">Roseomonas haemaphysalidis</name>
    <dbReference type="NCBI Taxonomy" id="2768162"/>
    <lineage>
        <taxon>Bacteria</taxon>
        <taxon>Pseudomonadati</taxon>
        <taxon>Pseudomonadota</taxon>
        <taxon>Alphaproteobacteria</taxon>
        <taxon>Acetobacterales</taxon>
        <taxon>Roseomonadaceae</taxon>
        <taxon>Roseomonas</taxon>
    </lineage>
</organism>
<protein>
    <submittedName>
        <fullName evidence="3">Capsule biosynthesis protein</fullName>
    </submittedName>
</protein>
<keyword evidence="4" id="KW-1185">Reference proteome</keyword>